<protein>
    <submittedName>
        <fullName evidence="1">Uncharacterized protein</fullName>
    </submittedName>
</protein>
<sequence length="106" mass="12113">MKTRQEMLNEDADADTGESAKVADNLKYFLNPKELLTPITPKDPNENINVQALRSRRVDDDFEVVERVRADEVAQMLRGKGGEGAAKKLDERTVRVLREYLEPVRQ</sequence>
<name>A0ACC1J0I2_9FUNG</name>
<dbReference type="EMBL" id="JANBPW010005358">
    <property type="protein sequence ID" value="KAJ1932788.1"/>
    <property type="molecule type" value="Genomic_DNA"/>
</dbReference>
<evidence type="ECO:0000313" key="2">
    <source>
        <dbReference type="Proteomes" id="UP001150603"/>
    </source>
</evidence>
<dbReference type="Proteomes" id="UP001150603">
    <property type="component" value="Unassembled WGS sequence"/>
</dbReference>
<reference evidence="1" key="1">
    <citation type="submission" date="2022-07" db="EMBL/GenBank/DDBJ databases">
        <title>Phylogenomic reconstructions and comparative analyses of Kickxellomycotina fungi.</title>
        <authorList>
            <person name="Reynolds N.K."/>
            <person name="Stajich J.E."/>
            <person name="Barry K."/>
            <person name="Grigoriev I.V."/>
            <person name="Crous P."/>
            <person name="Smith M.E."/>
        </authorList>
    </citation>
    <scope>NUCLEOTIDE SEQUENCE</scope>
    <source>
        <strain evidence="1">NRRL 5244</strain>
    </source>
</reference>
<gene>
    <name evidence="1" type="ORF">FBU59_006249</name>
</gene>
<comment type="caution">
    <text evidence="1">The sequence shown here is derived from an EMBL/GenBank/DDBJ whole genome shotgun (WGS) entry which is preliminary data.</text>
</comment>
<accession>A0ACC1J0I2</accession>
<proteinExistence type="predicted"/>
<keyword evidence="2" id="KW-1185">Reference proteome</keyword>
<organism evidence="1 2">
    <name type="scientific">Linderina macrospora</name>
    <dbReference type="NCBI Taxonomy" id="4868"/>
    <lineage>
        <taxon>Eukaryota</taxon>
        <taxon>Fungi</taxon>
        <taxon>Fungi incertae sedis</taxon>
        <taxon>Zoopagomycota</taxon>
        <taxon>Kickxellomycotina</taxon>
        <taxon>Kickxellomycetes</taxon>
        <taxon>Kickxellales</taxon>
        <taxon>Kickxellaceae</taxon>
        <taxon>Linderina</taxon>
    </lineage>
</organism>
<evidence type="ECO:0000313" key="1">
    <source>
        <dbReference type="EMBL" id="KAJ1932788.1"/>
    </source>
</evidence>